<reference evidence="6 7" key="1">
    <citation type="submission" date="2018-04" db="EMBL/GenBank/DDBJ databases">
        <title>Genomic Encyclopedia of Type Strains, Phase IV (KMG-IV): sequencing the most valuable type-strain genomes for metagenomic binning, comparative biology and taxonomic classification.</title>
        <authorList>
            <person name="Goeker M."/>
        </authorList>
    </citation>
    <scope>NUCLEOTIDE SEQUENCE [LARGE SCALE GENOMIC DNA]</scope>
    <source>
        <strain evidence="6 7">DSM 104150</strain>
    </source>
</reference>
<dbReference type="InterPro" id="IPR001647">
    <property type="entry name" value="HTH_TetR"/>
</dbReference>
<protein>
    <submittedName>
        <fullName evidence="6">TetR family transcriptional regulator</fullName>
    </submittedName>
</protein>
<dbReference type="OrthoDB" id="270177at2"/>
<dbReference type="InterPro" id="IPR009057">
    <property type="entry name" value="Homeodomain-like_sf"/>
</dbReference>
<dbReference type="GO" id="GO:0003700">
    <property type="term" value="F:DNA-binding transcription factor activity"/>
    <property type="evidence" value="ECO:0007669"/>
    <property type="project" value="TreeGrafter"/>
</dbReference>
<proteinExistence type="predicted"/>
<dbReference type="InterPro" id="IPR036271">
    <property type="entry name" value="Tet_transcr_reg_TetR-rel_C_sf"/>
</dbReference>
<dbReference type="PROSITE" id="PS50977">
    <property type="entry name" value="HTH_TETR_2"/>
    <property type="match status" value="1"/>
</dbReference>
<keyword evidence="2 4" id="KW-0238">DNA-binding</keyword>
<evidence type="ECO:0000256" key="2">
    <source>
        <dbReference type="ARBA" id="ARBA00023125"/>
    </source>
</evidence>
<dbReference type="Gene3D" id="1.10.10.60">
    <property type="entry name" value="Homeodomain-like"/>
    <property type="match status" value="1"/>
</dbReference>
<dbReference type="GO" id="GO:0000976">
    <property type="term" value="F:transcription cis-regulatory region binding"/>
    <property type="evidence" value="ECO:0007669"/>
    <property type="project" value="TreeGrafter"/>
</dbReference>
<feature type="DNA-binding region" description="H-T-H motif" evidence="4">
    <location>
        <begin position="36"/>
        <end position="55"/>
    </location>
</feature>
<dbReference type="FunFam" id="1.10.10.60:FF:000141">
    <property type="entry name" value="TetR family transcriptional regulator"/>
    <property type="match status" value="1"/>
</dbReference>
<dbReference type="PRINTS" id="PR00455">
    <property type="entry name" value="HTHTETR"/>
</dbReference>
<dbReference type="Pfam" id="PF00440">
    <property type="entry name" value="TetR_N"/>
    <property type="match status" value="1"/>
</dbReference>
<evidence type="ECO:0000256" key="1">
    <source>
        <dbReference type="ARBA" id="ARBA00023015"/>
    </source>
</evidence>
<name>A0A318EC15_9GAMM</name>
<dbReference type="Gene3D" id="1.10.357.10">
    <property type="entry name" value="Tetracycline Repressor, domain 2"/>
    <property type="match status" value="1"/>
</dbReference>
<dbReference type="AlphaFoldDB" id="A0A318EC15"/>
<sequence length="218" mass="24656">MSDLRQRREEEKEQRREAIVDAAELVFTESGFDAAKMEDVARQARVSRALVYLYFRNKAELHLAICARALTLLRERFVAAAATHARGHDQVLALGRSYFAFADEFPCYFQALTRLEAHPPEQIAPDSIEQTVMDCGLAVHMVTVKCIERGMRDGSIRADLEHPLLSALSLWAFTHGLIQLARTKRHFFSRVGIGTERFVEYAIELAARGLRPVPEKSA</sequence>
<keyword evidence="1" id="KW-0805">Transcription regulation</keyword>
<keyword evidence="7" id="KW-1185">Reference proteome</keyword>
<dbReference type="SUPFAM" id="SSF46689">
    <property type="entry name" value="Homeodomain-like"/>
    <property type="match status" value="1"/>
</dbReference>
<evidence type="ECO:0000313" key="7">
    <source>
        <dbReference type="Proteomes" id="UP000248330"/>
    </source>
</evidence>
<dbReference type="Proteomes" id="UP000248330">
    <property type="component" value="Unassembled WGS sequence"/>
</dbReference>
<keyword evidence="3" id="KW-0804">Transcription</keyword>
<dbReference type="EMBL" id="QICN01000003">
    <property type="protein sequence ID" value="PXV69662.1"/>
    <property type="molecule type" value="Genomic_DNA"/>
</dbReference>
<evidence type="ECO:0000256" key="4">
    <source>
        <dbReference type="PROSITE-ProRule" id="PRU00335"/>
    </source>
</evidence>
<dbReference type="SUPFAM" id="SSF48498">
    <property type="entry name" value="Tetracyclin repressor-like, C-terminal domain"/>
    <property type="match status" value="1"/>
</dbReference>
<dbReference type="PANTHER" id="PTHR30055">
    <property type="entry name" value="HTH-TYPE TRANSCRIPTIONAL REGULATOR RUTR"/>
    <property type="match status" value="1"/>
</dbReference>
<gene>
    <name evidence="6" type="ORF">C8D93_103237</name>
</gene>
<accession>A0A318EC15</accession>
<feature type="domain" description="HTH tetR-type" evidence="5">
    <location>
        <begin position="13"/>
        <end position="73"/>
    </location>
</feature>
<dbReference type="RefSeq" id="WP_110264582.1">
    <property type="nucleotide sequence ID" value="NZ_CAWNXA010000003.1"/>
</dbReference>
<evidence type="ECO:0000313" key="6">
    <source>
        <dbReference type="EMBL" id="PXV69662.1"/>
    </source>
</evidence>
<dbReference type="PANTHER" id="PTHR30055:SF234">
    <property type="entry name" value="HTH-TYPE TRANSCRIPTIONAL REGULATOR BETI"/>
    <property type="match status" value="1"/>
</dbReference>
<evidence type="ECO:0000256" key="3">
    <source>
        <dbReference type="ARBA" id="ARBA00023163"/>
    </source>
</evidence>
<evidence type="ECO:0000259" key="5">
    <source>
        <dbReference type="PROSITE" id="PS50977"/>
    </source>
</evidence>
<dbReference type="InterPro" id="IPR050109">
    <property type="entry name" value="HTH-type_TetR-like_transc_reg"/>
</dbReference>
<organism evidence="6 7">
    <name type="scientific">Sinimarinibacterium flocculans</name>
    <dbReference type="NCBI Taxonomy" id="985250"/>
    <lineage>
        <taxon>Bacteria</taxon>
        <taxon>Pseudomonadati</taxon>
        <taxon>Pseudomonadota</taxon>
        <taxon>Gammaproteobacteria</taxon>
        <taxon>Nevskiales</taxon>
        <taxon>Nevskiaceae</taxon>
        <taxon>Sinimarinibacterium</taxon>
    </lineage>
</organism>
<comment type="caution">
    <text evidence="6">The sequence shown here is derived from an EMBL/GenBank/DDBJ whole genome shotgun (WGS) entry which is preliminary data.</text>
</comment>